<dbReference type="RefSeq" id="WP_118445935.1">
    <property type="nucleotide sequence ID" value="NZ_JAJEQM010000010.1"/>
</dbReference>
<dbReference type="SUPFAM" id="SSF51713">
    <property type="entry name" value="tRNA-guanine transglycosylase"/>
    <property type="match status" value="1"/>
</dbReference>
<sequence>MRVFLASTGSGMSKELRDKTVKICRPRYILETFFNGEKSCLEAMSIVGNDNFLLDSGAFSYMNGAKVTLSQMDSYIDKYIKFIINYKIKHYFEIDVDNIFGLDRVEFWRNKMESAIGYQCIPVWHKGRGVEYWKRMCKKYSYIAIGGLVFHVKKQEYELIRRLVEYAYYCGVKVHGLGFTKTRELKNYKFYSVDSASWVVSATRGQQIHFFKNGYMKTRQLEKKGHKVDLPKLVAHNMIEWTKFQKYMDGVN</sequence>
<evidence type="ECO:0000313" key="1">
    <source>
        <dbReference type="EMBL" id="MCC2210764.1"/>
    </source>
</evidence>
<dbReference type="Proteomes" id="UP001198242">
    <property type="component" value="Unassembled WGS sequence"/>
</dbReference>
<reference evidence="1 2" key="1">
    <citation type="submission" date="2021-10" db="EMBL/GenBank/DDBJ databases">
        <title>Anaerobic single-cell dispensing facilitates the cultivation of human gut bacteria.</title>
        <authorList>
            <person name="Afrizal A."/>
        </authorList>
    </citation>
    <scope>NUCLEOTIDE SEQUENCE [LARGE SCALE GENOMIC DNA]</scope>
    <source>
        <strain evidence="1 2">CLA-AA-H232</strain>
    </source>
</reference>
<keyword evidence="2" id="KW-1185">Reference proteome</keyword>
<comment type="caution">
    <text evidence="1">The sequence shown here is derived from an EMBL/GenBank/DDBJ whole genome shotgun (WGS) entry which is preliminary data.</text>
</comment>
<accession>A0AAE3DZ35</accession>
<dbReference type="GO" id="GO:0006400">
    <property type="term" value="P:tRNA modification"/>
    <property type="evidence" value="ECO:0007669"/>
    <property type="project" value="InterPro"/>
</dbReference>
<evidence type="ECO:0000313" key="2">
    <source>
        <dbReference type="Proteomes" id="UP001198242"/>
    </source>
</evidence>
<dbReference type="EMBL" id="JAJEQM010000010">
    <property type="protein sequence ID" value="MCC2210764.1"/>
    <property type="molecule type" value="Genomic_DNA"/>
</dbReference>
<organism evidence="1 2">
    <name type="scientific">Hominilimicola fabiformis</name>
    <dbReference type="NCBI Taxonomy" id="2885356"/>
    <lineage>
        <taxon>Bacteria</taxon>
        <taxon>Bacillati</taxon>
        <taxon>Bacillota</taxon>
        <taxon>Clostridia</taxon>
        <taxon>Eubacteriales</taxon>
        <taxon>Oscillospiraceae</taxon>
        <taxon>Hominilimicola</taxon>
    </lineage>
</organism>
<name>A0AAE3DZ35_9FIRM</name>
<gene>
    <name evidence="1" type="ORF">LKE05_08175</name>
</gene>
<dbReference type="InterPro" id="IPR036511">
    <property type="entry name" value="TGT-like_sf"/>
</dbReference>
<proteinExistence type="predicted"/>
<protein>
    <submittedName>
        <fullName evidence="1">Uncharacterized protein</fullName>
    </submittedName>
</protein>
<dbReference type="AlphaFoldDB" id="A0AAE3DZ35"/>